<sequence length="314" mass="35514">MRLLGHGDVLHIHWTSPILQNAPSRAVAQKRLRRFSRALRGLEKRRASLIWTVHNRLPHEISYRDEEVELYRLLANQADRVHVMSPSTAEVLADTCTIAPEKTRTIPHPSYAGVYDTGMTRAQARAAFNLGEKKRSVLFVGQIRPYKGVSSLVRAVEIASRTRRDLVLLLAGKAKEGSEEGIDDLVPSHVTAHTHFDFVPDDEIARWYLAADITVLPYRAVLNSGSIHLAATFRVPVIIPDEPHLREQFDRQPWVAFFDPADPEESIARLLADEATFADLAPADFDDFLRDISPWRVSLQYLSLLADLTSQHRH</sequence>
<evidence type="ECO:0000259" key="3">
    <source>
        <dbReference type="Pfam" id="PF00534"/>
    </source>
</evidence>
<dbReference type="EMBL" id="JAWJYN010000001">
    <property type="protein sequence ID" value="MDZ8161549.1"/>
    <property type="molecule type" value="Genomic_DNA"/>
</dbReference>
<dbReference type="SUPFAM" id="SSF53756">
    <property type="entry name" value="UDP-Glycosyltransferase/glycogen phosphorylase"/>
    <property type="match status" value="1"/>
</dbReference>
<evidence type="ECO:0000259" key="4">
    <source>
        <dbReference type="Pfam" id="PF13439"/>
    </source>
</evidence>
<protein>
    <submittedName>
        <fullName evidence="5">Glycosyltransferase</fullName>
        <ecNumber evidence="5">2.4.-.-</ecNumber>
    </submittedName>
</protein>
<keyword evidence="6" id="KW-1185">Reference proteome</keyword>
<proteinExistence type="predicted"/>
<gene>
    <name evidence="5" type="ORF">R2Q92_06825</name>
</gene>
<dbReference type="Gene3D" id="3.40.50.2000">
    <property type="entry name" value="Glycogen Phosphorylase B"/>
    <property type="match status" value="2"/>
</dbReference>
<evidence type="ECO:0000313" key="5">
    <source>
        <dbReference type="EMBL" id="MDZ8161549.1"/>
    </source>
</evidence>
<dbReference type="EC" id="2.4.-.-" evidence="5"/>
<evidence type="ECO:0000313" key="6">
    <source>
        <dbReference type="Proteomes" id="UP001291912"/>
    </source>
</evidence>
<comment type="caution">
    <text evidence="5">The sequence shown here is derived from an EMBL/GenBank/DDBJ whole genome shotgun (WGS) entry which is preliminary data.</text>
</comment>
<dbReference type="Proteomes" id="UP001291912">
    <property type="component" value="Unassembled WGS sequence"/>
</dbReference>
<dbReference type="PANTHER" id="PTHR46401">
    <property type="entry name" value="GLYCOSYLTRANSFERASE WBBK-RELATED"/>
    <property type="match status" value="1"/>
</dbReference>
<dbReference type="InterPro" id="IPR001296">
    <property type="entry name" value="Glyco_trans_1"/>
</dbReference>
<dbReference type="Pfam" id="PF00534">
    <property type="entry name" value="Glycos_transf_1"/>
    <property type="match status" value="1"/>
</dbReference>
<dbReference type="CDD" id="cd03801">
    <property type="entry name" value="GT4_PimA-like"/>
    <property type="match status" value="1"/>
</dbReference>
<keyword evidence="2 5" id="KW-0808">Transferase</keyword>
<dbReference type="RefSeq" id="WP_194425048.1">
    <property type="nucleotide sequence ID" value="NZ_BAAAPT010000001.1"/>
</dbReference>
<reference evidence="5 6" key="1">
    <citation type="submission" date="2023-10" db="EMBL/GenBank/DDBJ databases">
        <title>Microbacterium xanthum sp. nov., isolated from seaweed.</title>
        <authorList>
            <person name="Lee S.D."/>
        </authorList>
    </citation>
    <scope>NUCLEOTIDE SEQUENCE [LARGE SCALE GENOMIC DNA]</scope>
    <source>
        <strain evidence="5 6">KCTC 19124</strain>
    </source>
</reference>
<dbReference type="Pfam" id="PF13439">
    <property type="entry name" value="Glyco_transf_4"/>
    <property type="match status" value="1"/>
</dbReference>
<dbReference type="GO" id="GO:0016757">
    <property type="term" value="F:glycosyltransferase activity"/>
    <property type="evidence" value="ECO:0007669"/>
    <property type="project" value="UniProtKB-KW"/>
</dbReference>
<name>A0ABU5N646_9MICO</name>
<evidence type="ECO:0000256" key="1">
    <source>
        <dbReference type="ARBA" id="ARBA00022676"/>
    </source>
</evidence>
<organism evidence="5 6">
    <name type="scientific">Microbacterium aquimaris</name>
    <dbReference type="NCBI Taxonomy" id="459816"/>
    <lineage>
        <taxon>Bacteria</taxon>
        <taxon>Bacillati</taxon>
        <taxon>Actinomycetota</taxon>
        <taxon>Actinomycetes</taxon>
        <taxon>Micrococcales</taxon>
        <taxon>Microbacteriaceae</taxon>
        <taxon>Microbacterium</taxon>
    </lineage>
</organism>
<dbReference type="PANTHER" id="PTHR46401:SF2">
    <property type="entry name" value="GLYCOSYLTRANSFERASE WBBK-RELATED"/>
    <property type="match status" value="1"/>
</dbReference>
<dbReference type="InterPro" id="IPR028098">
    <property type="entry name" value="Glyco_trans_4-like_N"/>
</dbReference>
<feature type="domain" description="Glycosyltransferase subfamily 4-like N-terminal" evidence="4">
    <location>
        <begin position="38"/>
        <end position="108"/>
    </location>
</feature>
<evidence type="ECO:0000256" key="2">
    <source>
        <dbReference type="ARBA" id="ARBA00022679"/>
    </source>
</evidence>
<accession>A0ABU5N646</accession>
<keyword evidence="1 5" id="KW-0328">Glycosyltransferase</keyword>
<feature type="domain" description="Glycosyl transferase family 1" evidence="3">
    <location>
        <begin position="123"/>
        <end position="275"/>
    </location>
</feature>